<dbReference type="ExpressionAtlas" id="Q1LXF5">
    <property type="expression patterns" value="baseline and differential"/>
</dbReference>
<evidence type="ECO:0000313" key="15">
    <source>
        <dbReference type="RefSeq" id="NP_001076551.1"/>
    </source>
</evidence>
<keyword evidence="7" id="KW-0805">Transcription regulation</keyword>
<evidence type="ECO:0000313" key="13">
    <source>
        <dbReference type="Ensembl" id="ENSDARP00000122982"/>
    </source>
</evidence>
<accession>A0A8M1NDQ6</accession>
<name>Q1LXF5_DANRE</name>
<comment type="similarity">
    <text evidence="2">Belongs to the krueppel C2H2-type zinc-finger protein family.</text>
</comment>
<dbReference type="SUPFAM" id="SSF57667">
    <property type="entry name" value="beta-beta-alpha zinc fingers"/>
    <property type="match status" value="1"/>
</dbReference>
<gene>
    <name evidence="15" type="primary">si:ch211-222k6.1</name>
    <name evidence="15 16" type="ORF">zgc:174564</name>
</gene>
<dbReference type="EMBL" id="BX324216">
    <property type="status" value="NOT_ANNOTATED_CDS"/>
    <property type="molecule type" value="Genomic_DNA"/>
</dbReference>
<evidence type="ECO:0000256" key="11">
    <source>
        <dbReference type="PROSITE-ProRule" id="PRU00042"/>
    </source>
</evidence>
<keyword evidence="3" id="KW-0479">Metal-binding</keyword>
<dbReference type="RefSeq" id="NP_001076551.1">
    <property type="nucleotide sequence ID" value="NM_001083082.1"/>
</dbReference>
<dbReference type="AGR" id="ZFIN:ZDB-GENE-080219-52"/>
<dbReference type="PROSITE" id="PS50157">
    <property type="entry name" value="ZINC_FINGER_C2H2_2"/>
    <property type="match status" value="2"/>
</dbReference>
<dbReference type="GeneTree" id="ENSGT00940000164807"/>
<dbReference type="FunFam" id="3.30.160.60:FF:004093">
    <property type="match status" value="1"/>
</dbReference>
<keyword evidence="9" id="KW-0804">Transcription</keyword>
<dbReference type="GO" id="GO:0008270">
    <property type="term" value="F:zinc ion binding"/>
    <property type="evidence" value="ECO:0007669"/>
    <property type="project" value="UniProtKB-KW"/>
</dbReference>
<keyword evidence="14" id="KW-1185">Reference proteome</keyword>
<reference evidence="15" key="1">
    <citation type="journal article" date="2002" name="Proc. Natl. Acad. Sci. U.S.A.">
        <title>Generation and initial analysis of more than 15,000 full-length human and mouse cDNA sequences.</title>
        <authorList>
            <consortium name="Mammalian Gene Collection Program Team"/>
            <person name="Strausberg R.L."/>
            <person name="Feingold E.A."/>
            <person name="Grouse L.H."/>
            <person name="Derge J.G."/>
            <person name="Klausner R.D."/>
            <person name="Collins F.S."/>
            <person name="Wagner L."/>
            <person name="Shenmen C.M."/>
            <person name="Schuler G.D."/>
            <person name="Altschul S.F."/>
            <person name="Zeeberg B."/>
            <person name="Buetow K.H."/>
            <person name="Schaefer C.F."/>
            <person name="Bhat N.K."/>
            <person name="Hopkins R.F."/>
            <person name="Jordan H."/>
            <person name="Moore T."/>
            <person name="Max S.I."/>
            <person name="Wang J."/>
            <person name="Hsieh F."/>
            <person name="Diatchenko L."/>
            <person name="Marusina K."/>
            <person name="Farmer A.A."/>
            <person name="Rubin G.M."/>
            <person name="Hong L."/>
            <person name="Stapleton M."/>
            <person name="Soares M.B."/>
            <person name="Bonaldo M.F."/>
            <person name="Casavant T.L."/>
            <person name="Scheetz T.E."/>
            <person name="Brownstein M.J."/>
            <person name="Usdin T.B."/>
            <person name="Toshiyuki S."/>
            <person name="Carninci P."/>
            <person name="Prange C."/>
            <person name="Raha S.S."/>
            <person name="Loquellano N.A."/>
            <person name="Peters G.J."/>
            <person name="Abramson R.D."/>
            <person name="Mullahy S.J."/>
            <person name="Bosak S.A."/>
            <person name="McEwan P.J."/>
            <person name="McKernan K.J."/>
            <person name="Malek J.A."/>
            <person name="Gunaratne P.H."/>
            <person name="Richards S."/>
            <person name="Worley K.C."/>
            <person name="Hale S."/>
            <person name="Garcia A.M."/>
            <person name="Gay L.J."/>
            <person name="Hulyk S.W."/>
            <person name="Villalon D.K."/>
            <person name="Muzny D.M."/>
            <person name="Sodergren E.J."/>
            <person name="Lu X."/>
            <person name="Gibbs R.A."/>
            <person name="Fahey J."/>
            <person name="Helton E."/>
            <person name="Ketteman M."/>
            <person name="Madan A."/>
            <person name="Rodrigues S."/>
            <person name="Sanchez A."/>
            <person name="Whiting M."/>
            <person name="Madan A."/>
            <person name="Young A.C."/>
            <person name="Shevchenko Y."/>
            <person name="Bouffard G.G."/>
            <person name="Blakesley R.W."/>
            <person name="Touchman J.W."/>
            <person name="Green E.D."/>
            <person name="Dickson M.C."/>
            <person name="Rodriguez A.C."/>
            <person name="Grimwood J."/>
            <person name="Schmutz J."/>
            <person name="Myers R.M."/>
            <person name="Butterfield Y.S."/>
            <person name="Krzywinski M.I."/>
            <person name="Skalska U."/>
            <person name="Smailus D.E."/>
            <person name="Schnerch A."/>
            <person name="Schein J.E."/>
            <person name="Jones S.J."/>
            <person name="Marra M.A."/>
        </authorList>
    </citation>
    <scope>NUCLEOTIDE SEQUENCE</scope>
    <source>
        <strain evidence="15">Tuebingen</strain>
    </source>
</reference>
<dbReference type="ZFIN" id="ZDB-GENE-080219-52">
    <property type="gene designation" value="zgc:174564"/>
</dbReference>
<evidence type="ECO:0000313" key="14">
    <source>
        <dbReference type="Proteomes" id="UP000000437"/>
    </source>
</evidence>
<dbReference type="KEGG" id="dre:100034531"/>
<evidence type="ECO:0000256" key="7">
    <source>
        <dbReference type="ARBA" id="ARBA00023015"/>
    </source>
</evidence>
<keyword evidence="5 11" id="KW-0863">Zinc-finger</keyword>
<evidence type="ECO:0000256" key="4">
    <source>
        <dbReference type="ARBA" id="ARBA00022737"/>
    </source>
</evidence>
<dbReference type="OrthoDB" id="8895262at2759"/>
<reference evidence="15" key="2">
    <citation type="journal article" date="2011" name="Brief. Bioinform.">
        <title>Phylogenetic-based propagation of functional annotations within the Gene Ontology consortium.</title>
        <authorList>
            <person name="Gaudet P."/>
            <person name="Livstone M.S."/>
            <person name="Lewis S.E."/>
            <person name="Thomas P.D."/>
        </authorList>
    </citation>
    <scope>NUCLEOTIDE SEQUENCE</scope>
    <source>
        <strain evidence="15">Tuebingen</strain>
    </source>
</reference>
<reference evidence="13 14" key="3">
    <citation type="journal article" date="2013" name="Nature">
        <title>The zebrafish reference genome sequence and its relationship to the human genome.</title>
        <authorList>
            <consortium name="Genome Reference Consortium Zebrafish"/>
            <person name="Howe K."/>
            <person name="Clark M.D."/>
            <person name="Torroja C.F."/>
            <person name="Torrance J."/>
            <person name="Berthelot C."/>
            <person name="Muffato M."/>
            <person name="Collins J.E."/>
            <person name="Humphray S."/>
            <person name="McLaren K."/>
            <person name="Matthews L."/>
            <person name="McLaren S."/>
            <person name="Sealy I."/>
            <person name="Caccamo M."/>
            <person name="Churcher C."/>
            <person name="Scott C."/>
            <person name="Barrett J.C."/>
            <person name="Koch R."/>
            <person name="Rauch G.J."/>
            <person name="White S."/>
            <person name="Chow W."/>
            <person name="Kilian B."/>
            <person name="Quintais L.T."/>
            <person name="Guerra-Assuncao J.A."/>
            <person name="Zhou Y."/>
            <person name="Gu Y."/>
            <person name="Yen J."/>
            <person name="Vogel J.H."/>
            <person name="Eyre T."/>
            <person name="Redmond S."/>
            <person name="Banerjee R."/>
            <person name="Chi J."/>
            <person name="Fu B."/>
            <person name="Langley E."/>
            <person name="Maguire S.F."/>
            <person name="Laird G.K."/>
            <person name="Lloyd D."/>
            <person name="Kenyon E."/>
            <person name="Donaldson S."/>
            <person name="Sehra H."/>
            <person name="Almeida-King J."/>
            <person name="Loveland J."/>
            <person name="Trevanion S."/>
            <person name="Jones M."/>
            <person name="Quail M."/>
            <person name="Willey D."/>
            <person name="Hunt A."/>
            <person name="Burton J."/>
            <person name="Sims S."/>
            <person name="McLay K."/>
            <person name="Plumb B."/>
            <person name="Davis J."/>
            <person name="Clee C."/>
            <person name="Oliver K."/>
            <person name="Clark R."/>
            <person name="Riddle C."/>
            <person name="Elliot D."/>
            <person name="Eliott D."/>
            <person name="Threadgold G."/>
            <person name="Harden G."/>
            <person name="Ware D."/>
            <person name="Begum S."/>
            <person name="Mortimore B."/>
            <person name="Mortimer B."/>
            <person name="Kerry G."/>
            <person name="Heath P."/>
            <person name="Phillimore B."/>
            <person name="Tracey A."/>
            <person name="Corby N."/>
            <person name="Dunn M."/>
            <person name="Johnson C."/>
            <person name="Wood J."/>
            <person name="Clark S."/>
            <person name="Pelan S."/>
            <person name="Griffiths G."/>
            <person name="Smith M."/>
            <person name="Glithero R."/>
            <person name="Howden P."/>
            <person name="Barker N."/>
            <person name="Lloyd C."/>
            <person name="Stevens C."/>
            <person name="Harley J."/>
            <person name="Holt K."/>
            <person name="Panagiotidis G."/>
            <person name="Lovell J."/>
            <person name="Beasley H."/>
            <person name="Henderson C."/>
            <person name="Gordon D."/>
            <person name="Auger K."/>
            <person name="Wright D."/>
            <person name="Collins J."/>
            <person name="Raisen C."/>
            <person name="Dyer L."/>
            <person name="Leung K."/>
            <person name="Robertson L."/>
            <person name="Ambridge K."/>
            <person name="Leongamornlert D."/>
            <person name="McGuire S."/>
            <person name="Gilderthorp R."/>
            <person name="Griffiths C."/>
            <person name="Manthravadi D."/>
            <person name="Nichol S."/>
            <person name="Barker G."/>
            <person name="Whitehead S."/>
            <person name="Kay M."/>
            <person name="Brown J."/>
            <person name="Murnane C."/>
            <person name="Gray E."/>
            <person name="Humphries M."/>
            <person name="Sycamore N."/>
            <person name="Barker D."/>
            <person name="Saunders D."/>
            <person name="Wallis J."/>
            <person name="Babbage A."/>
            <person name="Hammond S."/>
            <person name="Mashreghi-Mohammadi M."/>
            <person name="Barr L."/>
            <person name="Martin S."/>
            <person name="Wray P."/>
            <person name="Ellington A."/>
            <person name="Matthews N."/>
            <person name="Ellwood M."/>
            <person name="Woodmansey R."/>
            <person name="Clark G."/>
            <person name="Cooper J."/>
            <person name="Cooper J."/>
            <person name="Tromans A."/>
            <person name="Grafham D."/>
            <person name="Skuce C."/>
            <person name="Pandian R."/>
            <person name="Andrews R."/>
            <person name="Harrison E."/>
            <person name="Kimberley A."/>
            <person name="Garnett J."/>
            <person name="Fosker N."/>
            <person name="Hall R."/>
            <person name="Garner P."/>
            <person name="Kelly D."/>
            <person name="Bird C."/>
            <person name="Palmer S."/>
            <person name="Gehring I."/>
            <person name="Berger A."/>
            <person name="Dooley C.M."/>
            <person name="Ersan-Urun Z."/>
            <person name="Eser C."/>
            <person name="Geiger H."/>
            <person name="Geisler M."/>
            <person name="Karotki L."/>
            <person name="Kirn A."/>
            <person name="Konantz J."/>
            <person name="Konantz M."/>
            <person name="Oberlander M."/>
            <person name="Rudolph-Geiger S."/>
            <person name="Teucke M."/>
            <person name="Lanz C."/>
            <person name="Raddatz G."/>
            <person name="Osoegawa K."/>
            <person name="Zhu B."/>
            <person name="Rapp A."/>
            <person name="Widaa S."/>
            <person name="Langford C."/>
            <person name="Yang F."/>
            <person name="Schuster S.C."/>
            <person name="Carter N.P."/>
            <person name="Harrow J."/>
            <person name="Ning Z."/>
            <person name="Herrero J."/>
            <person name="Searle S.M."/>
            <person name="Enright A."/>
            <person name="Geisler R."/>
            <person name="Plasterk R.H."/>
            <person name="Lee C."/>
            <person name="Westerfield M."/>
            <person name="de Jong P.J."/>
            <person name="Zon L.I."/>
            <person name="Postlethwait J.H."/>
            <person name="Nusslein-Volhard C."/>
            <person name="Hubbard T.J."/>
            <person name="Roest Crollius H."/>
            <person name="Rogers J."/>
            <person name="Stemple D.L."/>
        </authorList>
    </citation>
    <scope>NUCLEOTIDE SEQUENCE [LARGE SCALE GENOMIC DNA]</scope>
    <source>
        <strain evidence="13">Tuebingen</strain>
    </source>
</reference>
<dbReference type="Pfam" id="PF13912">
    <property type="entry name" value="zf-C2H2_6"/>
    <property type="match status" value="1"/>
</dbReference>
<dbReference type="GO" id="GO:0042802">
    <property type="term" value="F:identical protein binding"/>
    <property type="evidence" value="ECO:0007669"/>
    <property type="project" value="UniProtKB-ARBA"/>
</dbReference>
<evidence type="ECO:0000256" key="5">
    <source>
        <dbReference type="ARBA" id="ARBA00022771"/>
    </source>
</evidence>
<evidence type="ECO:0000256" key="3">
    <source>
        <dbReference type="ARBA" id="ARBA00022723"/>
    </source>
</evidence>
<dbReference type="FunFam" id="3.30.160.60:FF:000508">
    <property type="entry name" value="Myeloid zinc finger 1"/>
    <property type="match status" value="1"/>
</dbReference>
<evidence type="ECO:0000256" key="8">
    <source>
        <dbReference type="ARBA" id="ARBA00023125"/>
    </source>
</evidence>
<dbReference type="SMART" id="SM00355">
    <property type="entry name" value="ZnF_C2H2"/>
    <property type="match status" value="2"/>
</dbReference>
<organism evidence="13">
    <name type="scientific">Danio rerio</name>
    <name type="common">Zebrafish</name>
    <name type="synonym">Brachydanio rerio</name>
    <dbReference type="NCBI Taxonomy" id="7955"/>
    <lineage>
        <taxon>Eukaryota</taxon>
        <taxon>Metazoa</taxon>
        <taxon>Chordata</taxon>
        <taxon>Craniata</taxon>
        <taxon>Vertebrata</taxon>
        <taxon>Euteleostomi</taxon>
        <taxon>Actinopterygii</taxon>
        <taxon>Neopterygii</taxon>
        <taxon>Teleostei</taxon>
        <taxon>Ostariophysi</taxon>
        <taxon>Cypriniformes</taxon>
        <taxon>Danionidae</taxon>
        <taxon>Danioninae</taxon>
        <taxon>Danio</taxon>
    </lineage>
</organism>
<dbReference type="Pfam" id="PF00096">
    <property type="entry name" value="zf-C2H2"/>
    <property type="match status" value="1"/>
</dbReference>
<dbReference type="PANTHER" id="PTHR24394">
    <property type="entry name" value="ZINC FINGER PROTEIN"/>
    <property type="match status" value="1"/>
</dbReference>
<dbReference type="PANTHER" id="PTHR24394:SF44">
    <property type="entry name" value="ZINC FINGER PROTEIN 271-LIKE"/>
    <property type="match status" value="1"/>
</dbReference>
<dbReference type="AlphaFoldDB" id="Q1LXF5"/>
<dbReference type="GO" id="GO:0006357">
    <property type="term" value="P:regulation of transcription by RNA polymerase II"/>
    <property type="evidence" value="ECO:0000318"/>
    <property type="project" value="GO_Central"/>
</dbReference>
<evidence type="ECO:0000256" key="9">
    <source>
        <dbReference type="ARBA" id="ARBA00023163"/>
    </source>
</evidence>
<dbReference type="GO" id="GO:0000977">
    <property type="term" value="F:RNA polymerase II transcription regulatory region sequence-specific DNA binding"/>
    <property type="evidence" value="ECO:0000318"/>
    <property type="project" value="GO_Central"/>
</dbReference>
<proteinExistence type="inferred from homology"/>
<keyword evidence="6" id="KW-0862">Zinc</keyword>
<reference evidence="13" key="4">
    <citation type="submission" date="2013-08" db="UniProtKB">
        <authorList>
            <consortium name="Ensembl"/>
        </authorList>
    </citation>
    <scope>IDENTIFICATION</scope>
    <source>
        <strain evidence="13">Tuebingen</strain>
    </source>
</reference>
<dbReference type="InterPro" id="IPR036236">
    <property type="entry name" value="Znf_C2H2_sf"/>
</dbReference>
<dbReference type="Gene3D" id="3.30.160.60">
    <property type="entry name" value="Classic Zinc Finger"/>
    <property type="match status" value="2"/>
</dbReference>
<dbReference type="Bgee" id="ENSDARG00000071581">
    <property type="expression patterns" value="Expressed in tail and 16 other cell types or tissues"/>
</dbReference>
<dbReference type="HOGENOM" id="CLU_002678_2_6_1"/>
<dbReference type="Ensembl" id="ENSDART00000144811.2">
    <property type="protein sequence ID" value="ENSDARP00000122982.1"/>
    <property type="gene ID" value="ENSDARG00000071581.7"/>
</dbReference>
<dbReference type="GeneID" id="100034531"/>
<dbReference type="GO" id="GO:0005634">
    <property type="term" value="C:nucleus"/>
    <property type="evidence" value="ECO:0000318"/>
    <property type="project" value="GO_Central"/>
</dbReference>
<protein>
    <submittedName>
        <fullName evidence="15">Uncharacterized protein LOC100034531 isoform 2</fullName>
    </submittedName>
    <submittedName>
        <fullName evidence="13">Zgc:174564</fullName>
    </submittedName>
</protein>
<dbReference type="PROSITE" id="PS00028">
    <property type="entry name" value="ZINC_FINGER_C2H2_1"/>
    <property type="match status" value="2"/>
</dbReference>
<dbReference type="GO" id="GO:0000981">
    <property type="term" value="F:DNA-binding transcription factor activity, RNA polymerase II-specific"/>
    <property type="evidence" value="ECO:0000318"/>
    <property type="project" value="GO_Central"/>
</dbReference>
<feature type="domain" description="C2H2-type" evidence="12">
    <location>
        <begin position="86"/>
        <end position="113"/>
    </location>
</feature>
<comment type="subcellular location">
    <subcellularLocation>
        <location evidence="1">Nucleus</location>
    </subcellularLocation>
</comment>
<keyword evidence="8" id="KW-0238">DNA-binding</keyword>
<accession>Q1LXF5</accession>
<feature type="domain" description="C2H2-type" evidence="12">
    <location>
        <begin position="58"/>
        <end position="85"/>
    </location>
</feature>
<sequence>MDGPESCRIKHEDAEELIDLMEENGETGEQLEAVEKHQDTHGQKSTSLSFQSRPEVHFTCPQCGKSFSCEQSLNLHMKFHRGTKPYECDQCDKIFTLKTNLNEHMKIHNVDMLYTCDQCGKKFPP</sequence>
<keyword evidence="4" id="KW-0677">Repeat</keyword>
<evidence type="ECO:0000256" key="1">
    <source>
        <dbReference type="ARBA" id="ARBA00004123"/>
    </source>
</evidence>
<dbReference type="InterPro" id="IPR013087">
    <property type="entry name" value="Znf_C2H2_type"/>
</dbReference>
<dbReference type="Proteomes" id="UP000000437">
    <property type="component" value="Chromosome 22"/>
</dbReference>
<reference evidence="15" key="5">
    <citation type="submission" date="2025-04" db="UniProtKB">
        <authorList>
            <consortium name="RefSeq"/>
        </authorList>
    </citation>
    <scope>IDENTIFICATION</scope>
    <source>
        <strain evidence="15">Tuebingen</strain>
    </source>
</reference>
<evidence type="ECO:0000256" key="2">
    <source>
        <dbReference type="ARBA" id="ARBA00006991"/>
    </source>
</evidence>
<keyword evidence="10" id="KW-0539">Nucleus</keyword>
<evidence type="ECO:0000256" key="10">
    <source>
        <dbReference type="ARBA" id="ARBA00023242"/>
    </source>
</evidence>
<evidence type="ECO:0000259" key="12">
    <source>
        <dbReference type="PROSITE" id="PS50157"/>
    </source>
</evidence>
<evidence type="ECO:0000256" key="6">
    <source>
        <dbReference type="ARBA" id="ARBA00022833"/>
    </source>
</evidence>
<evidence type="ECO:0000313" key="16">
    <source>
        <dbReference type="ZFIN" id="ZDB-GENE-080219-52"/>
    </source>
</evidence>